<dbReference type="Gene3D" id="2.60.120.260">
    <property type="entry name" value="Galactose-binding domain-like"/>
    <property type="match status" value="6"/>
</dbReference>
<comment type="subunit">
    <text evidence="3">Homotrimer.</text>
</comment>
<keyword evidence="5" id="KW-0430">Lectin</keyword>
<gene>
    <name evidence="10" type="primary">LOC102804904</name>
</gene>
<dbReference type="SMART" id="SM00607">
    <property type="entry name" value="FTP"/>
    <property type="match status" value="6"/>
</dbReference>
<evidence type="ECO:0000313" key="9">
    <source>
        <dbReference type="Proteomes" id="UP000694865"/>
    </source>
</evidence>
<evidence type="ECO:0000256" key="1">
    <source>
        <dbReference type="ARBA" id="ARBA00002219"/>
    </source>
</evidence>
<dbReference type="InterPro" id="IPR051941">
    <property type="entry name" value="BG_Antigen-Binding_Lectin"/>
</dbReference>
<keyword evidence="7" id="KW-1015">Disulfide bond</keyword>
<evidence type="ECO:0000256" key="3">
    <source>
        <dbReference type="ARBA" id="ARBA00011233"/>
    </source>
</evidence>
<comment type="similarity">
    <text evidence="2">Belongs to the fucolectin family.</text>
</comment>
<evidence type="ECO:0000259" key="8">
    <source>
        <dbReference type="PROSITE" id="PS50022"/>
    </source>
</evidence>
<dbReference type="InterPro" id="IPR006585">
    <property type="entry name" value="FTP1"/>
</dbReference>
<evidence type="ECO:0000256" key="4">
    <source>
        <dbReference type="ARBA" id="ARBA00022723"/>
    </source>
</evidence>
<dbReference type="PROSITE" id="PS50022">
    <property type="entry name" value="FA58C_3"/>
    <property type="match status" value="2"/>
</dbReference>
<organism evidence="9 10">
    <name type="scientific">Saccoglossus kowalevskii</name>
    <name type="common">Acorn worm</name>
    <dbReference type="NCBI Taxonomy" id="10224"/>
    <lineage>
        <taxon>Eukaryota</taxon>
        <taxon>Metazoa</taxon>
        <taxon>Hemichordata</taxon>
        <taxon>Enteropneusta</taxon>
        <taxon>Harrimaniidae</taxon>
        <taxon>Saccoglossus</taxon>
    </lineage>
</organism>
<feature type="non-terminal residue" evidence="10">
    <location>
        <position position="1"/>
    </location>
</feature>
<dbReference type="PANTHER" id="PTHR45713:SF6">
    <property type="entry name" value="F5_8 TYPE C DOMAIN-CONTAINING PROTEIN"/>
    <property type="match status" value="1"/>
</dbReference>
<keyword evidence="4" id="KW-0479">Metal-binding</keyword>
<keyword evidence="9" id="KW-1185">Reference proteome</keyword>
<dbReference type="GeneID" id="102804904"/>
<evidence type="ECO:0000256" key="5">
    <source>
        <dbReference type="ARBA" id="ARBA00022734"/>
    </source>
</evidence>
<dbReference type="Pfam" id="PF22633">
    <property type="entry name" value="F5_F8_type_C_2"/>
    <property type="match status" value="6"/>
</dbReference>
<feature type="domain" description="F5/8 type C" evidence="8">
    <location>
        <begin position="277"/>
        <end position="429"/>
    </location>
</feature>
<sequence>NIALKGTASQSSTAYNGPANYAIDGNDGSIYGDKSCSHTAKEGGAWWKLDLGDTYSISQVVLTNRQDCCSERIDGAVVLIGGSSDISQNDQCGDQIDWNANTYEEKIRFDCQLSGRYVAVQLKDHNNYLHLCEVEVFGEKQSLPENIALKGTASQSSTAYNGPANYAIDGNDDSIYGDKSCSHTAKEQGAWWKLDLGETYSISQVVLTNRQDCCSERIDGAVVSIGGSSDISQNDQCGDQIDWNANTYEEKIRFDCQLSGRYVAVQLKDHTNYLHLCEVEVFGEKKSLPENIALKGTASQSSTAYNGPANYAINGNDDSIYGDKSCSHTAKERGAWWKLDLGETYSISQVEITNRQDCCSERIDGAVVLIGDNSDISQNVQCGDQIDWNANTYGEKITFQCQLNGRYVAVQLKDHNNYLHLCEVEVFGEKQSLPENIALKGTASQSSTAYDGPANYGNDGNDDSIYGDKSCSHTAKEQGAWWKLDLEESYTVSQVVITNRQDCCSERIDGAVVLIGDNSDKSQNVQCGDQIDWNANTYGEKITFQCQLNGRYVAVQLKDHNNYLHLCEVEVFGEKQSLPENIALKGTASQSSTAYDGPANYANDGNDDSIYGDKSCSHTAKEQGAWWKLDLEESYTVSQVVITNRQDCCSERIDGAVVLIGDNSDISQNVQCGDQIDWNANTYGEKITFQCHLNGRYVAVQLKDHNNYLHLCEVEVFGEKQSLPENIALKGTASQSSTAYDGPANYANDGNDDSIYGDKSCSHTAKEQGAWWKLDLEESYTVSQVVITNRQDCCSERIDGAVVLIGDNSDINQNDQCGDQIDWNANTYEEKITLDCLLSGRYVAVQLKDHNNYLHLCEVEVFGKKHHKSTPCSLNWKY</sequence>
<evidence type="ECO:0000256" key="6">
    <source>
        <dbReference type="ARBA" id="ARBA00022837"/>
    </source>
</evidence>
<evidence type="ECO:0000256" key="7">
    <source>
        <dbReference type="ARBA" id="ARBA00023157"/>
    </source>
</evidence>
<name>A0ABM0MRW7_SACKO</name>
<reference evidence="10" key="1">
    <citation type="submission" date="2025-08" db="UniProtKB">
        <authorList>
            <consortium name="RefSeq"/>
        </authorList>
    </citation>
    <scope>IDENTIFICATION</scope>
    <source>
        <tissue evidence="10">Testes</tissue>
    </source>
</reference>
<comment type="function">
    <text evidence="1">Acts as a defensive agent. Recognizes blood group fucosylated oligosaccharides including A, B, H and Lewis B-type antigens. Does not recognize Lewis A antigen and has low affinity for monovalent haptens.</text>
</comment>
<evidence type="ECO:0000313" key="10">
    <source>
        <dbReference type="RefSeq" id="XP_006822758.1"/>
    </source>
</evidence>
<dbReference type="InterPro" id="IPR000421">
    <property type="entry name" value="FA58C"/>
</dbReference>
<dbReference type="RefSeq" id="XP_006822758.1">
    <property type="nucleotide sequence ID" value="XM_006822695.1"/>
</dbReference>
<dbReference type="InterPro" id="IPR008979">
    <property type="entry name" value="Galactose-bd-like_sf"/>
</dbReference>
<dbReference type="SUPFAM" id="SSF49785">
    <property type="entry name" value="Galactose-binding domain-like"/>
    <property type="match status" value="6"/>
</dbReference>
<protein>
    <submittedName>
        <fullName evidence="10">Uncharacterized protein LOC102804904</fullName>
    </submittedName>
</protein>
<dbReference type="Proteomes" id="UP000694865">
    <property type="component" value="Unplaced"/>
</dbReference>
<evidence type="ECO:0000256" key="2">
    <source>
        <dbReference type="ARBA" id="ARBA00010147"/>
    </source>
</evidence>
<dbReference type="PANTHER" id="PTHR45713">
    <property type="entry name" value="FTP DOMAIN-CONTAINING PROTEIN"/>
    <property type="match status" value="1"/>
</dbReference>
<proteinExistence type="inferred from homology"/>
<feature type="domain" description="F5/8 type C" evidence="8">
    <location>
        <begin position="567"/>
        <end position="719"/>
    </location>
</feature>
<keyword evidence="6" id="KW-0106">Calcium</keyword>
<accession>A0ABM0MRW7</accession>